<dbReference type="InParanoid" id="A0A165J1F2"/>
<keyword evidence="2" id="KW-1185">Reference proteome</keyword>
<name>A0A165J1F2_EXIGL</name>
<reference evidence="1 2" key="1">
    <citation type="journal article" date="2016" name="Mol. Biol. Evol.">
        <title>Comparative Genomics of Early-Diverging Mushroom-Forming Fungi Provides Insights into the Origins of Lignocellulose Decay Capabilities.</title>
        <authorList>
            <person name="Nagy L.G."/>
            <person name="Riley R."/>
            <person name="Tritt A."/>
            <person name="Adam C."/>
            <person name="Daum C."/>
            <person name="Floudas D."/>
            <person name="Sun H."/>
            <person name="Yadav J.S."/>
            <person name="Pangilinan J."/>
            <person name="Larsson K.H."/>
            <person name="Matsuura K."/>
            <person name="Barry K."/>
            <person name="Labutti K."/>
            <person name="Kuo R."/>
            <person name="Ohm R.A."/>
            <person name="Bhattacharya S.S."/>
            <person name="Shirouzu T."/>
            <person name="Yoshinaga Y."/>
            <person name="Martin F.M."/>
            <person name="Grigoriev I.V."/>
            <person name="Hibbett D.S."/>
        </authorList>
    </citation>
    <scope>NUCLEOTIDE SEQUENCE [LARGE SCALE GENOMIC DNA]</scope>
    <source>
        <strain evidence="1 2">HHB12029</strain>
    </source>
</reference>
<proteinExistence type="predicted"/>
<dbReference type="OrthoDB" id="3221808at2759"/>
<accession>A0A165J1F2</accession>
<dbReference type="Proteomes" id="UP000077266">
    <property type="component" value="Unassembled WGS sequence"/>
</dbReference>
<evidence type="ECO:0000313" key="2">
    <source>
        <dbReference type="Proteomes" id="UP000077266"/>
    </source>
</evidence>
<evidence type="ECO:0000313" key="1">
    <source>
        <dbReference type="EMBL" id="KZV94186.1"/>
    </source>
</evidence>
<dbReference type="EMBL" id="KV425977">
    <property type="protein sequence ID" value="KZV94186.1"/>
    <property type="molecule type" value="Genomic_DNA"/>
</dbReference>
<dbReference type="AlphaFoldDB" id="A0A165J1F2"/>
<organism evidence="1 2">
    <name type="scientific">Exidia glandulosa HHB12029</name>
    <dbReference type="NCBI Taxonomy" id="1314781"/>
    <lineage>
        <taxon>Eukaryota</taxon>
        <taxon>Fungi</taxon>
        <taxon>Dikarya</taxon>
        <taxon>Basidiomycota</taxon>
        <taxon>Agaricomycotina</taxon>
        <taxon>Agaricomycetes</taxon>
        <taxon>Auriculariales</taxon>
        <taxon>Exidiaceae</taxon>
        <taxon>Exidia</taxon>
    </lineage>
</organism>
<gene>
    <name evidence="1" type="ORF">EXIGLDRAFT_524303</name>
</gene>
<protein>
    <submittedName>
        <fullName evidence="1">Uncharacterized protein</fullName>
    </submittedName>
</protein>
<sequence length="122" mass="13627">MVQIDVTGDRGWRASTWHNFSGPLAFNHTAWITLPAALQSSTRSIPPDEFGEETQPDARIWTLNRDVTSPAVEARNKADVETLDVLLLFLCSRQYHLHSYSSLSRASLPTIRSTVLAFCSLP</sequence>